<dbReference type="InterPro" id="IPR036465">
    <property type="entry name" value="vWFA_dom_sf"/>
</dbReference>
<sequence>MIDLWPHWLRPAWLLALLPLGWLLWRLWHREARSGRWQQLLPPAFQPWLLKGQRARGGRLPWIALGLAWLLALLALLGPSWQRIEQSAGKRADPLVVMLELTPAMLAADAPPSRLEQARRKLLDLLQARHDAQTALVVYAGSAHTLVPLSDDLMTARNLLEALKPSIMPEPGRRADLAVARALALLDQGAQGQGRLLLITSRLDSDERHAIRAALGDRGARLSILGIGTAQGAPVAQENGGFLKDAHGAILLPKLDAKGLKRFAGKLGGHYASARLDDRDLRTLGLLEDTGSLRQDTTIVRLQAWADQGHWLLLPLLLLAACAGRRGWLFCLPLLLALPQPSEAFELADLWLRPDQQGQRLLQMQQPAEAAARFEDRQWQGLALYQAGDYAGAAERFAGEDSAAAHYNRGNALAKAGQLDAALDAYDSALERQPDLEPAQRNRALVERLLKERQQQPSAADGDPPPDRQPSPSKQPSADAAGSGQGRSDAGGQQQEAGAADRANGASTPPPSSDGATQSPSGQADATPSPPAANGHDGKTPRPDAPEAPRDASPASAGAAQPAQAGDAADGHASPAQAAAADKSGTGTGEGLGEERRQALEQWLRQIPDDPAELLRRKFWYEQQQRQETTR</sequence>
<keyword evidence="6" id="KW-1185">Reference proteome</keyword>
<feature type="compositionally biased region" description="Low complexity" evidence="2">
    <location>
        <begin position="490"/>
        <end position="500"/>
    </location>
</feature>
<dbReference type="PANTHER" id="PTHR22550:SF14">
    <property type="entry name" value="VWFA DOMAIN-CONTAINING PROTEIN"/>
    <property type="match status" value="1"/>
</dbReference>
<feature type="compositionally biased region" description="Low complexity" evidence="2">
    <location>
        <begin position="551"/>
        <end position="582"/>
    </location>
</feature>
<gene>
    <name evidence="5" type="ORF">FM069_09770</name>
</gene>
<keyword evidence="3" id="KW-1133">Transmembrane helix</keyword>
<dbReference type="InterPro" id="IPR002035">
    <property type="entry name" value="VWF_A"/>
</dbReference>
<dbReference type="InterPro" id="IPR019734">
    <property type="entry name" value="TPR_rpt"/>
</dbReference>
<organism evidence="5 6">
    <name type="scientific">Pseudomonas mangiferae</name>
    <dbReference type="NCBI Taxonomy" id="2593654"/>
    <lineage>
        <taxon>Bacteria</taxon>
        <taxon>Pseudomonadati</taxon>
        <taxon>Pseudomonadota</taxon>
        <taxon>Gammaproteobacteria</taxon>
        <taxon>Pseudomonadales</taxon>
        <taxon>Pseudomonadaceae</taxon>
        <taxon>Pseudomonas</taxon>
    </lineage>
</organism>
<dbReference type="PROSITE" id="PS50005">
    <property type="entry name" value="TPR"/>
    <property type="match status" value="1"/>
</dbReference>
<keyword evidence="3" id="KW-0812">Transmembrane</keyword>
<dbReference type="SUPFAM" id="SSF48452">
    <property type="entry name" value="TPR-like"/>
    <property type="match status" value="1"/>
</dbReference>
<proteinExistence type="predicted"/>
<dbReference type="SMART" id="SM00028">
    <property type="entry name" value="TPR"/>
    <property type="match status" value="1"/>
</dbReference>
<dbReference type="Proteomes" id="UP000315235">
    <property type="component" value="Unassembled WGS sequence"/>
</dbReference>
<feature type="transmembrane region" description="Helical" evidence="3">
    <location>
        <begin position="60"/>
        <end position="81"/>
    </location>
</feature>
<dbReference type="EMBL" id="VJOY01000006">
    <property type="protein sequence ID" value="TRX74812.1"/>
    <property type="molecule type" value="Genomic_DNA"/>
</dbReference>
<feature type="compositionally biased region" description="Polar residues" evidence="2">
    <location>
        <begin position="514"/>
        <end position="526"/>
    </location>
</feature>
<evidence type="ECO:0000313" key="6">
    <source>
        <dbReference type="Proteomes" id="UP000315235"/>
    </source>
</evidence>
<keyword evidence="1" id="KW-0802">TPR repeat</keyword>
<feature type="region of interest" description="Disordered" evidence="2">
    <location>
        <begin position="452"/>
        <end position="613"/>
    </location>
</feature>
<evidence type="ECO:0000313" key="5">
    <source>
        <dbReference type="EMBL" id="TRX74812.1"/>
    </source>
</evidence>
<evidence type="ECO:0000256" key="2">
    <source>
        <dbReference type="SAM" id="MobiDB-lite"/>
    </source>
</evidence>
<feature type="compositionally biased region" description="Basic and acidic residues" evidence="2">
    <location>
        <begin position="536"/>
        <end position="550"/>
    </location>
</feature>
<evidence type="ECO:0000256" key="3">
    <source>
        <dbReference type="SAM" id="Phobius"/>
    </source>
</evidence>
<dbReference type="Pfam" id="PF00515">
    <property type="entry name" value="TPR_1"/>
    <property type="match status" value="1"/>
</dbReference>
<reference evidence="5 6" key="1">
    <citation type="submission" date="2019-07" db="EMBL/GenBank/DDBJ databases">
        <title>Pseudomonas mangiferae sp. nov., isolated from bark of mango tree in Thailand.</title>
        <authorList>
            <person name="Srisuk N."/>
            <person name="Anurat P."/>
        </authorList>
    </citation>
    <scope>NUCLEOTIDE SEQUENCE [LARGE SCALE GENOMIC DNA]</scope>
    <source>
        <strain evidence="5 6">DMKU_BBB3-04</strain>
    </source>
</reference>
<keyword evidence="3" id="KW-0472">Membrane</keyword>
<feature type="domain" description="VWFA" evidence="4">
    <location>
        <begin position="96"/>
        <end position="201"/>
    </location>
</feature>
<dbReference type="InterPro" id="IPR011990">
    <property type="entry name" value="TPR-like_helical_dom_sf"/>
</dbReference>
<accession>A0A553GZB0</accession>
<feature type="transmembrane region" description="Helical" evidence="3">
    <location>
        <begin position="12"/>
        <end position="28"/>
    </location>
</feature>
<dbReference type="PROSITE" id="PS50293">
    <property type="entry name" value="TPR_REGION"/>
    <property type="match status" value="1"/>
</dbReference>
<feature type="repeat" description="TPR" evidence="1">
    <location>
        <begin position="403"/>
        <end position="436"/>
    </location>
</feature>
<dbReference type="SUPFAM" id="SSF53300">
    <property type="entry name" value="vWA-like"/>
    <property type="match status" value="1"/>
</dbReference>
<dbReference type="Gene3D" id="1.25.40.10">
    <property type="entry name" value="Tetratricopeptide repeat domain"/>
    <property type="match status" value="1"/>
</dbReference>
<evidence type="ECO:0000259" key="4">
    <source>
        <dbReference type="Pfam" id="PF13519"/>
    </source>
</evidence>
<dbReference type="RefSeq" id="WP_143488114.1">
    <property type="nucleotide sequence ID" value="NZ_VJOY01000006.1"/>
</dbReference>
<comment type="caution">
    <text evidence="5">The sequence shown here is derived from an EMBL/GenBank/DDBJ whole genome shotgun (WGS) entry which is preliminary data.</text>
</comment>
<protein>
    <submittedName>
        <fullName evidence="5">VWA domain-containing protein</fullName>
    </submittedName>
</protein>
<dbReference type="Gene3D" id="3.40.50.410">
    <property type="entry name" value="von Willebrand factor, type A domain"/>
    <property type="match status" value="1"/>
</dbReference>
<dbReference type="Pfam" id="PF13519">
    <property type="entry name" value="VWA_2"/>
    <property type="match status" value="1"/>
</dbReference>
<name>A0A553GZB0_9PSED</name>
<dbReference type="InterPro" id="IPR050768">
    <property type="entry name" value="UPF0353/GerABKA_families"/>
</dbReference>
<dbReference type="AlphaFoldDB" id="A0A553GZB0"/>
<dbReference type="OrthoDB" id="9807628at2"/>
<dbReference type="PANTHER" id="PTHR22550">
    <property type="entry name" value="SPORE GERMINATION PROTEIN"/>
    <property type="match status" value="1"/>
</dbReference>
<evidence type="ECO:0000256" key="1">
    <source>
        <dbReference type="PROSITE-ProRule" id="PRU00339"/>
    </source>
</evidence>